<keyword evidence="1 7" id="KW-0436">Ligase</keyword>
<dbReference type="EC" id="6.5.1.2" evidence="7"/>
<dbReference type="Gene3D" id="3.30.470.30">
    <property type="entry name" value="DNA ligase/mRNA capping enzyme"/>
    <property type="match status" value="1"/>
</dbReference>
<evidence type="ECO:0000256" key="1">
    <source>
        <dbReference type="ARBA" id="ARBA00022598"/>
    </source>
</evidence>
<keyword evidence="3 7" id="KW-0227">DNA damage</keyword>
<evidence type="ECO:0000256" key="5">
    <source>
        <dbReference type="ARBA" id="ARBA00023204"/>
    </source>
</evidence>
<dbReference type="EMBL" id="FOVG01000008">
    <property type="protein sequence ID" value="SFO54501.1"/>
    <property type="molecule type" value="Genomic_DNA"/>
</dbReference>
<feature type="active site" description="N6-AMP-lysine intermediate" evidence="7">
    <location>
        <position position="128"/>
    </location>
</feature>
<evidence type="ECO:0000256" key="4">
    <source>
        <dbReference type="ARBA" id="ARBA00023027"/>
    </source>
</evidence>
<dbReference type="InterPro" id="IPR010994">
    <property type="entry name" value="RuvA_2-like"/>
</dbReference>
<dbReference type="PANTHER" id="PTHR47810:SF1">
    <property type="entry name" value="DNA LIGASE B"/>
    <property type="match status" value="1"/>
</dbReference>
<keyword evidence="2 7" id="KW-0235">DNA replication</keyword>
<dbReference type="InterPro" id="IPR013839">
    <property type="entry name" value="DNAligase_adenylation"/>
</dbReference>
<dbReference type="Gene3D" id="2.40.50.140">
    <property type="entry name" value="Nucleic acid-binding proteins"/>
    <property type="match status" value="1"/>
</dbReference>
<dbReference type="AlphaFoldDB" id="A0A1I5I348"/>
<feature type="domain" description="NAD-dependent DNA ligase N-terminal" evidence="8">
    <location>
        <begin position="32"/>
        <end position="430"/>
    </location>
</feature>
<dbReference type="PROSITE" id="PS01055">
    <property type="entry name" value="DNA_LIGASE_N1"/>
    <property type="match status" value="1"/>
</dbReference>
<evidence type="ECO:0000313" key="9">
    <source>
        <dbReference type="EMBL" id="SFO54501.1"/>
    </source>
</evidence>
<dbReference type="Gene3D" id="1.10.287.610">
    <property type="entry name" value="Helix hairpin bin"/>
    <property type="match status" value="1"/>
</dbReference>
<comment type="similarity">
    <text evidence="7">Belongs to the NAD-dependent DNA ligase family. LigB subfamily.</text>
</comment>
<reference evidence="10" key="1">
    <citation type="submission" date="2016-10" db="EMBL/GenBank/DDBJ databases">
        <authorList>
            <person name="Varghese N."/>
            <person name="Submissions S."/>
        </authorList>
    </citation>
    <scope>NUCLEOTIDE SEQUENCE [LARGE SCALE GENOMIC DNA]</scope>
    <source>
        <strain evidence="10">OV426</strain>
    </source>
</reference>
<sequence length="583" mass="65774">MKGFGWPLFAAVLWFALWPAHSALCPVWTPIRATEEIRHLQQQLQHWDDAYYRQGQSPVADTDYDALQQRLVDWQHCFSASQPTYSPQLPGKGEHLHPVAHTGVKKMRDKLALAYWMQGRRDLWVQPKVDGIAVSLVYRHGRLVSLLSRGDGLRGEEWLAKAAWIPAIPLHIETPLDEVVLQGELFLSMTGHQQAIDGGKNARSQVAGAMMSKQRVPLLNSLDVFIWAWPDGPATMTERLELLSRWGLGVAAKWSHSVKDEEDVARWRNRWFHAALPFVTDGVVVHQSLRPAGKNWLPGEGTWAVAWKYQPPEVSAEVLSVDFPVGRTGKIATVLNLQPVQLDDKTVRRVNVGSLRRWQESDIVAGDVITLSLAGQGIPRLERVIWRVAERHYPQPPDASRYTPLSCYTFSAECQKQLLAKLRWLSQKTVLNISGVERGTWLRLLETGSVTHLFSWLTLTPEQIAAATGLSPERAGQLWHRFNLTRQQPLRRWVDALGVSLPRKALKSLPDQQWESLTQRDVMGWQALPGVGTALAKRLVAQFHDARVQALIVFLKQQGIPVSSMLGMGIVENRQTEAEAQRQ</sequence>
<accession>A0A1I5I348</accession>
<dbReference type="RefSeq" id="WP_090967228.1">
    <property type="nucleotide sequence ID" value="NZ_FOVG01000008.1"/>
</dbReference>
<dbReference type="InterPro" id="IPR004150">
    <property type="entry name" value="NAD_DNA_ligase_OB"/>
</dbReference>
<protein>
    <recommendedName>
        <fullName evidence="7">DNA ligase B</fullName>
        <ecNumber evidence="7">6.5.1.2</ecNumber>
    </recommendedName>
    <alternativeName>
        <fullName evidence="7">Polydeoxyribonucleotide synthase [NAD(+)] B</fullName>
    </alternativeName>
</protein>
<dbReference type="InterPro" id="IPR020923">
    <property type="entry name" value="DNA_ligase_B"/>
</dbReference>
<name>A0A1I5I348_9GAMM</name>
<evidence type="ECO:0000259" key="8">
    <source>
        <dbReference type="SMART" id="SM00532"/>
    </source>
</evidence>
<organism evidence="9 10">
    <name type="scientific">Candidatus Pantoea varia</name>
    <dbReference type="NCBI Taxonomy" id="1881036"/>
    <lineage>
        <taxon>Bacteria</taxon>
        <taxon>Pseudomonadati</taxon>
        <taxon>Pseudomonadota</taxon>
        <taxon>Gammaproteobacteria</taxon>
        <taxon>Enterobacterales</taxon>
        <taxon>Erwiniaceae</taxon>
        <taxon>Pantoea</taxon>
    </lineage>
</organism>
<dbReference type="Proteomes" id="UP000198968">
    <property type="component" value="Unassembled WGS sequence"/>
</dbReference>
<proteinExistence type="inferred from homology"/>
<evidence type="ECO:0000256" key="2">
    <source>
        <dbReference type="ARBA" id="ARBA00022705"/>
    </source>
</evidence>
<dbReference type="PANTHER" id="PTHR47810">
    <property type="entry name" value="DNA LIGASE"/>
    <property type="match status" value="1"/>
</dbReference>
<dbReference type="HAMAP" id="MF_01587">
    <property type="entry name" value="DNA_ligase_B"/>
    <property type="match status" value="1"/>
</dbReference>
<dbReference type="SUPFAM" id="SSF47781">
    <property type="entry name" value="RuvA domain 2-like"/>
    <property type="match status" value="1"/>
</dbReference>
<evidence type="ECO:0000313" key="10">
    <source>
        <dbReference type="Proteomes" id="UP000198968"/>
    </source>
</evidence>
<dbReference type="NCBIfam" id="NF005987">
    <property type="entry name" value="PRK08097.1"/>
    <property type="match status" value="1"/>
</dbReference>
<comment type="function">
    <text evidence="7">Catalyzes the formation of phosphodiester linkages between 5'-phosphoryl and 3'-hydroxyl groups in double-stranded DNA using NAD as a coenzyme and as the energy source for the reaction.</text>
</comment>
<dbReference type="SUPFAM" id="SSF50249">
    <property type="entry name" value="Nucleic acid-binding proteins"/>
    <property type="match status" value="1"/>
</dbReference>
<keyword evidence="10" id="KW-1185">Reference proteome</keyword>
<keyword evidence="5 7" id="KW-0234">DNA repair</keyword>
<dbReference type="GO" id="GO:0003911">
    <property type="term" value="F:DNA ligase (NAD+) activity"/>
    <property type="evidence" value="ECO:0007669"/>
    <property type="project" value="UniProtKB-UniRule"/>
</dbReference>
<dbReference type="InterPro" id="IPR050326">
    <property type="entry name" value="NAD_dep_DNA_ligaseB"/>
</dbReference>
<dbReference type="GO" id="GO:0006260">
    <property type="term" value="P:DNA replication"/>
    <property type="evidence" value="ECO:0007669"/>
    <property type="project" value="UniProtKB-KW"/>
</dbReference>
<evidence type="ECO:0000256" key="3">
    <source>
        <dbReference type="ARBA" id="ARBA00022763"/>
    </source>
</evidence>
<dbReference type="InterPro" id="IPR012340">
    <property type="entry name" value="NA-bd_OB-fold"/>
</dbReference>
<dbReference type="SMART" id="SM00532">
    <property type="entry name" value="LIGANc"/>
    <property type="match status" value="1"/>
</dbReference>
<dbReference type="Pfam" id="PF01653">
    <property type="entry name" value="DNA_ligase_aden"/>
    <property type="match status" value="1"/>
</dbReference>
<dbReference type="OrthoDB" id="9759736at2"/>
<comment type="catalytic activity">
    <reaction evidence="6 7">
        <text>NAD(+) + (deoxyribonucleotide)n-3'-hydroxyl + 5'-phospho-(deoxyribonucleotide)m = (deoxyribonucleotide)n+m + AMP + beta-nicotinamide D-nucleotide.</text>
        <dbReference type="EC" id="6.5.1.2"/>
    </reaction>
</comment>
<dbReference type="Pfam" id="PF03120">
    <property type="entry name" value="OB_DNA_ligase"/>
    <property type="match status" value="1"/>
</dbReference>
<dbReference type="GO" id="GO:0006281">
    <property type="term" value="P:DNA repair"/>
    <property type="evidence" value="ECO:0007669"/>
    <property type="project" value="UniProtKB-KW"/>
</dbReference>
<evidence type="ECO:0000256" key="6">
    <source>
        <dbReference type="ARBA" id="ARBA00034005"/>
    </source>
</evidence>
<keyword evidence="4 7" id="KW-0520">NAD</keyword>
<gene>
    <name evidence="7" type="primary">ligB</name>
    <name evidence="9" type="ORF">SAMN05428971_4430</name>
</gene>
<dbReference type="SUPFAM" id="SSF56091">
    <property type="entry name" value="DNA ligase/mRNA capping enzyme, catalytic domain"/>
    <property type="match status" value="1"/>
</dbReference>
<dbReference type="InterPro" id="IPR013840">
    <property type="entry name" value="DNAligase_N"/>
</dbReference>
<dbReference type="InterPro" id="IPR018239">
    <property type="entry name" value="DNA_ligase_AS"/>
</dbReference>
<evidence type="ECO:0000256" key="7">
    <source>
        <dbReference type="HAMAP-Rule" id="MF_01587"/>
    </source>
</evidence>